<name>A0A8J9ZHZ6_BRALA</name>
<feature type="domain" description="Apple" evidence="13">
    <location>
        <begin position="29"/>
        <end position="107"/>
    </location>
</feature>
<dbReference type="InterPro" id="IPR013783">
    <property type="entry name" value="Ig-like_fold"/>
</dbReference>
<dbReference type="PRINTS" id="PR01433">
    <property type="entry name" value="POLYCYSTIN2"/>
</dbReference>
<feature type="transmembrane region" description="Helical" evidence="10">
    <location>
        <begin position="1989"/>
        <end position="2013"/>
    </location>
</feature>
<dbReference type="PROSITE" id="PS50853">
    <property type="entry name" value="FN3"/>
    <property type="match status" value="4"/>
</dbReference>
<keyword evidence="4" id="KW-0732">Signal</keyword>
<feature type="compositionally biased region" description="Polar residues" evidence="9">
    <location>
        <begin position="751"/>
        <end position="766"/>
    </location>
</feature>
<dbReference type="SUPFAM" id="SSF49265">
    <property type="entry name" value="Fibronectin type III"/>
    <property type="match status" value="3"/>
</dbReference>
<dbReference type="Pfam" id="PF00041">
    <property type="entry name" value="fn3"/>
    <property type="match status" value="5"/>
</dbReference>
<feature type="compositionally biased region" description="Polar residues" evidence="9">
    <location>
        <begin position="1104"/>
        <end position="1113"/>
    </location>
</feature>
<feature type="transmembrane region" description="Helical" evidence="10">
    <location>
        <begin position="1958"/>
        <end position="1977"/>
    </location>
</feature>
<dbReference type="InterPro" id="IPR051223">
    <property type="entry name" value="Polycystin"/>
</dbReference>
<evidence type="ECO:0000259" key="13">
    <source>
        <dbReference type="PROSITE" id="PS50948"/>
    </source>
</evidence>
<reference evidence="14" key="1">
    <citation type="submission" date="2022-01" db="EMBL/GenBank/DDBJ databases">
        <authorList>
            <person name="Braso-Vives M."/>
        </authorList>
    </citation>
    <scope>NUCLEOTIDE SEQUENCE</scope>
</reference>
<evidence type="ECO:0000256" key="10">
    <source>
        <dbReference type="SAM" id="Phobius"/>
    </source>
</evidence>
<dbReference type="GO" id="GO:0050982">
    <property type="term" value="P:detection of mechanical stimulus"/>
    <property type="evidence" value="ECO:0007669"/>
    <property type="project" value="TreeGrafter"/>
</dbReference>
<organism evidence="14 15">
    <name type="scientific">Branchiostoma lanceolatum</name>
    <name type="common">Common lancelet</name>
    <name type="synonym">Amphioxus lanceolatum</name>
    <dbReference type="NCBI Taxonomy" id="7740"/>
    <lineage>
        <taxon>Eukaryota</taxon>
        <taxon>Metazoa</taxon>
        <taxon>Chordata</taxon>
        <taxon>Cephalochordata</taxon>
        <taxon>Leptocardii</taxon>
        <taxon>Amphioxiformes</taxon>
        <taxon>Branchiostomatidae</taxon>
        <taxon>Branchiostoma</taxon>
    </lineage>
</organism>
<dbReference type="OrthoDB" id="443915at2759"/>
<dbReference type="InterPro" id="IPR001024">
    <property type="entry name" value="PLAT/LH2_dom"/>
</dbReference>
<evidence type="ECO:0000256" key="6">
    <source>
        <dbReference type="ARBA" id="ARBA00023136"/>
    </source>
</evidence>
<evidence type="ECO:0000259" key="11">
    <source>
        <dbReference type="PROSITE" id="PS50095"/>
    </source>
</evidence>
<protein>
    <submittedName>
        <fullName evidence="14">PKD2L1 protein</fullName>
    </submittedName>
</protein>
<dbReference type="SMART" id="SM00060">
    <property type="entry name" value="FN3"/>
    <property type="match status" value="5"/>
</dbReference>
<feature type="domain" description="Fibronectin type-III" evidence="12">
    <location>
        <begin position="262"/>
        <end position="357"/>
    </location>
</feature>
<feature type="domain" description="Fibronectin type-III" evidence="12">
    <location>
        <begin position="535"/>
        <end position="623"/>
    </location>
</feature>
<feature type="region of interest" description="Disordered" evidence="9">
    <location>
        <begin position="696"/>
        <end position="720"/>
    </location>
</feature>
<dbReference type="Gene3D" id="2.60.60.20">
    <property type="entry name" value="PLAT/LH2 domain"/>
    <property type="match status" value="1"/>
</dbReference>
<dbReference type="Gene3D" id="2.60.40.10">
    <property type="entry name" value="Immunoglobulins"/>
    <property type="match status" value="5"/>
</dbReference>
<dbReference type="PROSITE" id="PS50095">
    <property type="entry name" value="PLAT"/>
    <property type="match status" value="1"/>
</dbReference>
<proteinExistence type="inferred from homology"/>
<dbReference type="Pfam" id="PF08016">
    <property type="entry name" value="PKD_channel"/>
    <property type="match status" value="1"/>
</dbReference>
<dbReference type="InterPro" id="IPR003961">
    <property type="entry name" value="FN3_dom"/>
</dbReference>
<feature type="transmembrane region" description="Helical" evidence="10">
    <location>
        <begin position="2148"/>
        <end position="2169"/>
    </location>
</feature>
<feature type="transmembrane region" description="Helical" evidence="10">
    <location>
        <begin position="2090"/>
        <end position="2112"/>
    </location>
</feature>
<keyword evidence="15" id="KW-1185">Reference proteome</keyword>
<dbReference type="InterPro" id="IPR022041">
    <property type="entry name" value="Methyltransf_FA"/>
</dbReference>
<accession>A0A8J9ZHZ6</accession>
<feature type="compositionally biased region" description="Low complexity" evidence="9">
    <location>
        <begin position="735"/>
        <end position="750"/>
    </location>
</feature>
<dbReference type="Pfam" id="PF12248">
    <property type="entry name" value="Methyltransf_FA"/>
    <property type="match status" value="1"/>
</dbReference>
<dbReference type="Proteomes" id="UP000838412">
    <property type="component" value="Chromosome 2"/>
</dbReference>
<feature type="domain" description="Fibronectin type-III" evidence="12">
    <location>
        <begin position="624"/>
        <end position="711"/>
    </location>
</feature>
<evidence type="ECO:0000256" key="2">
    <source>
        <dbReference type="ARBA" id="ARBA00007200"/>
    </source>
</evidence>
<dbReference type="GO" id="GO:0005262">
    <property type="term" value="F:calcium channel activity"/>
    <property type="evidence" value="ECO:0007669"/>
    <property type="project" value="TreeGrafter"/>
</dbReference>
<dbReference type="Pfam" id="PF01477">
    <property type="entry name" value="PLAT"/>
    <property type="match status" value="1"/>
</dbReference>
<dbReference type="InterPro" id="IPR036116">
    <property type="entry name" value="FN3_sf"/>
</dbReference>
<dbReference type="PANTHER" id="PTHR10877">
    <property type="entry name" value="POLYCYSTIN FAMILY MEMBER"/>
    <property type="match status" value="1"/>
</dbReference>
<feature type="transmembrane region" description="Helical" evidence="10">
    <location>
        <begin position="1729"/>
        <end position="1749"/>
    </location>
</feature>
<dbReference type="InterPro" id="IPR046791">
    <property type="entry name" value="Polycystin_dom"/>
</dbReference>
<feature type="transmembrane region" description="Helical" evidence="10">
    <location>
        <begin position="1615"/>
        <end position="1635"/>
    </location>
</feature>
<comment type="caution">
    <text evidence="8">Lacks conserved residue(s) required for the propagation of feature annotation.</text>
</comment>
<keyword evidence="3 10" id="KW-0812">Transmembrane</keyword>
<evidence type="ECO:0000313" key="15">
    <source>
        <dbReference type="Proteomes" id="UP000838412"/>
    </source>
</evidence>
<feature type="transmembrane region" description="Helical" evidence="10">
    <location>
        <begin position="1655"/>
        <end position="1682"/>
    </location>
</feature>
<feature type="domain" description="Fibronectin type-III" evidence="12">
    <location>
        <begin position="444"/>
        <end position="532"/>
    </location>
</feature>
<keyword evidence="6 10" id="KW-0472">Membrane</keyword>
<feature type="transmembrane region" description="Helical" evidence="10">
    <location>
        <begin position="2045"/>
        <end position="2070"/>
    </location>
</feature>
<dbReference type="CDD" id="cd00063">
    <property type="entry name" value="FN3"/>
    <property type="match status" value="5"/>
</dbReference>
<evidence type="ECO:0000256" key="7">
    <source>
        <dbReference type="ARBA" id="ARBA00023180"/>
    </source>
</evidence>
<dbReference type="InterPro" id="IPR036392">
    <property type="entry name" value="PLAT/LH2_dom_sf"/>
</dbReference>
<keyword evidence="7" id="KW-0325">Glycoprotein</keyword>
<comment type="similarity">
    <text evidence="2">Belongs to the polycystin family.</text>
</comment>
<feature type="domain" description="PLAT" evidence="11">
    <location>
        <begin position="1354"/>
        <end position="1472"/>
    </location>
</feature>
<evidence type="ECO:0000256" key="1">
    <source>
        <dbReference type="ARBA" id="ARBA00004141"/>
    </source>
</evidence>
<dbReference type="EMBL" id="OV696687">
    <property type="protein sequence ID" value="CAH1253797.1"/>
    <property type="molecule type" value="Genomic_DNA"/>
</dbReference>
<dbReference type="InterPro" id="IPR013122">
    <property type="entry name" value="PKD1_2_channel"/>
</dbReference>
<evidence type="ECO:0000313" key="14">
    <source>
        <dbReference type="EMBL" id="CAH1253797.1"/>
    </source>
</evidence>
<dbReference type="PROSITE" id="PS50948">
    <property type="entry name" value="PAN"/>
    <property type="match status" value="1"/>
</dbReference>
<feature type="compositionally biased region" description="Polar residues" evidence="9">
    <location>
        <begin position="1084"/>
        <end position="1094"/>
    </location>
</feature>
<evidence type="ECO:0000256" key="9">
    <source>
        <dbReference type="SAM" id="MobiDB-lite"/>
    </source>
</evidence>
<evidence type="ECO:0000256" key="4">
    <source>
        <dbReference type="ARBA" id="ARBA00022729"/>
    </source>
</evidence>
<feature type="compositionally biased region" description="Low complexity" evidence="9">
    <location>
        <begin position="708"/>
        <end position="720"/>
    </location>
</feature>
<dbReference type="Pfam" id="PF20519">
    <property type="entry name" value="Polycystin_dom"/>
    <property type="match status" value="1"/>
</dbReference>
<dbReference type="GO" id="GO:0005509">
    <property type="term" value="F:calcium ion binding"/>
    <property type="evidence" value="ECO:0007669"/>
    <property type="project" value="InterPro"/>
</dbReference>
<evidence type="ECO:0000259" key="12">
    <source>
        <dbReference type="PROSITE" id="PS50853"/>
    </source>
</evidence>
<dbReference type="SMART" id="SM00308">
    <property type="entry name" value="LH2"/>
    <property type="match status" value="1"/>
</dbReference>
<evidence type="ECO:0000256" key="8">
    <source>
        <dbReference type="PROSITE-ProRule" id="PRU00152"/>
    </source>
</evidence>
<comment type="subcellular location">
    <subcellularLocation>
        <location evidence="1">Membrane</location>
        <topology evidence="1">Multi-pass membrane protein</topology>
    </subcellularLocation>
</comment>
<keyword evidence="5 10" id="KW-1133">Transmembrane helix</keyword>
<feature type="transmembrane region" description="Helical" evidence="10">
    <location>
        <begin position="1556"/>
        <end position="1579"/>
    </location>
</feature>
<feature type="region of interest" description="Disordered" evidence="9">
    <location>
        <begin position="1048"/>
        <end position="1113"/>
    </location>
</feature>
<dbReference type="InterPro" id="IPR003609">
    <property type="entry name" value="Pan_app"/>
</dbReference>
<feature type="region of interest" description="Disordered" evidence="9">
    <location>
        <begin position="735"/>
        <end position="795"/>
    </location>
</feature>
<gene>
    <name evidence="14" type="primary">PKD2L1</name>
    <name evidence="14" type="ORF">BLAG_LOCUS13437</name>
</gene>
<dbReference type="SUPFAM" id="SSF49723">
    <property type="entry name" value="Lipase/lipooxygenase domain (PLAT/LH2 domain)"/>
    <property type="match status" value="1"/>
</dbReference>
<dbReference type="GO" id="GO:0016020">
    <property type="term" value="C:membrane"/>
    <property type="evidence" value="ECO:0007669"/>
    <property type="project" value="UniProtKB-SubCell"/>
</dbReference>
<evidence type="ECO:0000256" key="5">
    <source>
        <dbReference type="ARBA" id="ARBA00022989"/>
    </source>
</evidence>
<dbReference type="InterPro" id="IPR003915">
    <property type="entry name" value="PKD_2"/>
</dbReference>
<evidence type="ECO:0000256" key="3">
    <source>
        <dbReference type="ARBA" id="ARBA00022692"/>
    </source>
</evidence>
<dbReference type="PANTHER" id="PTHR10877:SF194">
    <property type="entry name" value="LOCATION OF VULVA DEFECTIVE 1"/>
    <property type="match status" value="1"/>
</dbReference>
<sequence>MSCLQIYSYALGQQEIQDDQNTCDDLETCGLSAFCHVPQTDCAPWEHMIRHRGVTLQSCAEACCADPACLSFQYVTQHSDCYLKNKVCSAEEKVPLAIGNMYDRIELPDFEHVRTTIADAKIFQWDLELPRSLLLTFRVRASKGVLIALSSEGYDLVDMYRIIIGGWDNTKSVIRRTPGGASQTTAFTSGILSADGLRGFWVSWAADGTIAVGREGEGSPFMQWQDPYPLPIDYFGYTTGLNSAGLFRFPCHSGCQLLLVNLPENVTCGSTTTSSLAVQWMHPCGSLSGYRVWYQEVLDDAEPSELTIAQIVGGTNVVIEGIKSGSAYNVTVRAVSADGTAESGDVTVQCITETDVPRFLACAEATLSSIGVSWTHPQSPLIGYRTNCTDGTATTVTADLQAGRQSYELQDVQADREYHVTLVAVGVYRDSLPVSVTCATMTPPPEDLKVTTVSGTSVKASWTPTTSSIAIGYKVWIRKQESADAIFTRFLPISQTDVTFKDLIPATEYIISAATINMRIEGPEVHIIVATDTVPPSALDVEDRTIDTVVISWLPPKGVLVEYSITYTSNGRSTAVTSPGGAHSCELTGLVPGAEYDIDVVAVSKLGRSITASTSVVTDTDPPSSLEVSSSAATWMVLEWKAPLARVVSYEITVSETFSKELFSVDEHKTSYNVTDLLPETDYVIKMVAVSEHGRSVEATNSKRTGSVPLPVTHPITPTHTTTEAYTTVPWGDTSAISTSSSSRSKSTTTQRITATSAETTIQGSTEDSKTDRQTTITYSTGKEERPLDKTTSSTSLVQITEDPVGKLQHILQGVDEEHLESGNPEEILSVLSIINDVITTGDESSMSASAMEDAVALVEKLTSASRGAQGASITNMASIAKALTQTASSVINSLPEQQPPIASSSDNLFESDLIDTNSADLSPKQQLKMLKDKQKEKEDMQRRAALNILESLKGVAGTLLALQPGDAEYQATFGTEEVGITVSRSPSNKTLRLGNGRTNVTISQTSNGTQTNSMLDLKMLAFKKNPYSWKQSTGGQNISSPVTILSMNTRESEKGPKPQRRGAASLSEERQVNLDIPFVPSQEGGQTADTSHVTTREPRTTDPESSINGTNGTTMTYHRFSVPKGNVIPVLHMTWWDIDATFHVYSLYGSKPTVDKYDEKRVIQQEDGLEAWLMETNFTVSFTPNTTRRGDVLYIGVLKIDRDGYSSEKHKRESTMQPKETSDYKLWIQAVGCSSWEENNEQWELEQCDAKLDIDNNVFHCQCRVVTSNIAVGTISLPVPNSIDFLNAFNNLGNVGDNSVVFSIVVVKYILYIIIMVLLCTDFSRLRGKIPETQRKTLSKVSLIPPDRMPAPHVYQLTVTTGSMFGAGTTSRIGFQLFGSEGTTPIKMLNPEGEALVRGSTLHFVMPVRESLGEVMSLHIWHDNSGEGDTPSWFLGSFVVRDVEKDVVSFFCCHDWLSEDKGDGEVQKVVHASPKEELSSFSNVFTEATSDLLYDKHLWASALVAAPGSSFTQAQRLSCCFTLLNTMMLTSAMWYKADENTTAEPRVYNIGIARFTAEVLYTSLMTALTVAPVTLMIVQLFRMEAPLSANTPEMTIKTSWQGRLKKRLHRWVKYVAWVTVFLVSTTSAFFVILYSMDWGKEKSDSWMKAFILSFMGSSCVVDTLQIVVLAVVLSAVCNLQFLNKPPAIRKEDLQLNLWNSAAPKKIRPPTKANCQAARKKRELSKKSTSTLSEFLLLLIFVALLFYIAQTNNDQRVFYETRTLSNTILREFDEIRTPDQFYMWTEEVLLLTLYPSVWYNGRKMKFLDRQFAQNTESFRVGPPRLVQVRRRPGATTSENGAGLGWNWYLQNTSYSCWRLAVPDLLSHPNHTSNCTNHHSLDLPLHHDTAVALFRALKDSEFLDKYTKSLAIDINFYNPSLKLFSVVHIVLDHTGVGNLVPKATITSFGLFQYESDADYMNLFIHIIFTLLFSVMIFKEAKVVRNMGWKYFTSGWNVLGCLSLIGTATVISVFIKRYTVASDTLALVAKSNGELGFERFVDLTTAAWWDACFAHIMGIVVFINNIALLRVVRFSQTVAKLLALPSIMKNELMSFLVIAAVAFMSFISAAYLIFGSHLESYSDMYRTTFALFEMMLGRFFANDMLEANPLIGPIFFSAFMICIFTLLMNFLMSIICDAISADVHVEHDEDLANHMWNSVCAKFGMHSPPSKEEEPGELKMGKLQESLRIIQERLDESLDLCDSILPGVSSPRTHAPRTSTRQVIDTKCDVKIVIEHVEDSDMEI</sequence>